<feature type="compositionally biased region" description="Basic and acidic residues" evidence="1">
    <location>
        <begin position="10"/>
        <end position="20"/>
    </location>
</feature>
<keyword evidence="3" id="KW-1185">Reference proteome</keyword>
<comment type="caution">
    <text evidence="2">The sequence shown here is derived from an EMBL/GenBank/DDBJ whole genome shotgun (WGS) entry which is preliminary data.</text>
</comment>
<protein>
    <submittedName>
        <fullName evidence="2">Uncharacterized protein</fullName>
    </submittedName>
</protein>
<name>A0A9Q0NEJ7_9DIPT</name>
<organism evidence="2 3">
    <name type="scientific">Pseudolycoriella hygida</name>
    <dbReference type="NCBI Taxonomy" id="35572"/>
    <lineage>
        <taxon>Eukaryota</taxon>
        <taxon>Metazoa</taxon>
        <taxon>Ecdysozoa</taxon>
        <taxon>Arthropoda</taxon>
        <taxon>Hexapoda</taxon>
        <taxon>Insecta</taxon>
        <taxon>Pterygota</taxon>
        <taxon>Neoptera</taxon>
        <taxon>Endopterygota</taxon>
        <taxon>Diptera</taxon>
        <taxon>Nematocera</taxon>
        <taxon>Sciaroidea</taxon>
        <taxon>Sciaridae</taxon>
        <taxon>Pseudolycoriella</taxon>
    </lineage>
</organism>
<evidence type="ECO:0000313" key="3">
    <source>
        <dbReference type="Proteomes" id="UP001151699"/>
    </source>
</evidence>
<evidence type="ECO:0000256" key="1">
    <source>
        <dbReference type="SAM" id="MobiDB-lite"/>
    </source>
</evidence>
<reference evidence="2" key="1">
    <citation type="submission" date="2022-07" db="EMBL/GenBank/DDBJ databases">
        <authorList>
            <person name="Trinca V."/>
            <person name="Uliana J.V.C."/>
            <person name="Torres T.T."/>
            <person name="Ward R.J."/>
            <person name="Monesi N."/>
        </authorList>
    </citation>
    <scope>NUCLEOTIDE SEQUENCE</scope>
    <source>
        <strain evidence="2">HSMRA1968</strain>
        <tissue evidence="2">Whole embryos</tissue>
    </source>
</reference>
<feature type="region of interest" description="Disordered" evidence="1">
    <location>
        <begin position="1"/>
        <end position="79"/>
    </location>
</feature>
<accession>A0A9Q0NEJ7</accession>
<proteinExistence type="predicted"/>
<dbReference type="AlphaFoldDB" id="A0A9Q0NEJ7"/>
<feature type="compositionally biased region" description="Low complexity" evidence="1">
    <location>
        <begin position="23"/>
        <end position="34"/>
    </location>
</feature>
<gene>
    <name evidence="2" type="ORF">Bhyg_04090</name>
</gene>
<dbReference type="Proteomes" id="UP001151699">
    <property type="component" value="Chromosome A"/>
</dbReference>
<feature type="compositionally biased region" description="Polar residues" evidence="1">
    <location>
        <begin position="35"/>
        <end position="48"/>
    </location>
</feature>
<sequence length="98" mass="10842">MNDDVDDGVDSPHEHQHPKDVLSSGSASPSSQNSLEVSTATLPPQTSAMLRDPEHQLSPEFPIHLIRRPPPHLIDSHDDVEHRIPASYIEDPSNIAKR</sequence>
<dbReference type="EMBL" id="WJQU01000001">
    <property type="protein sequence ID" value="KAJ6648858.1"/>
    <property type="molecule type" value="Genomic_DNA"/>
</dbReference>
<evidence type="ECO:0000313" key="2">
    <source>
        <dbReference type="EMBL" id="KAJ6648858.1"/>
    </source>
</evidence>